<reference evidence="3 4" key="1">
    <citation type="submission" date="2020-05" db="EMBL/GenBank/DDBJ databases">
        <title>Azospirillum oleiclasticum sp. nov, a nitrogen-fixing and heavy crude oil-emulsifying bacterium isolated from the crude oil of Yumen Oilfield.</title>
        <authorList>
            <person name="Wu D."/>
            <person name="Cai M."/>
            <person name="Zhang X."/>
        </authorList>
    </citation>
    <scope>NUCLEOTIDE SEQUENCE [LARGE SCALE GENOMIC DNA]</scope>
    <source>
        <strain evidence="3 4">ROY-1-1-2</strain>
    </source>
</reference>
<feature type="transmembrane region" description="Helical" evidence="2">
    <location>
        <begin position="333"/>
        <end position="354"/>
    </location>
</feature>
<evidence type="ECO:0008006" key="5">
    <source>
        <dbReference type="Google" id="ProtNLM"/>
    </source>
</evidence>
<feature type="transmembrane region" description="Helical" evidence="2">
    <location>
        <begin position="179"/>
        <end position="211"/>
    </location>
</feature>
<dbReference type="EMBL" id="JABFDB010000042">
    <property type="protein sequence ID" value="NYZ24629.1"/>
    <property type="molecule type" value="Genomic_DNA"/>
</dbReference>
<organism evidence="3 4">
    <name type="scientific">Azospirillum oleiclasticum</name>
    <dbReference type="NCBI Taxonomy" id="2735135"/>
    <lineage>
        <taxon>Bacteria</taxon>
        <taxon>Pseudomonadati</taxon>
        <taxon>Pseudomonadota</taxon>
        <taxon>Alphaproteobacteria</taxon>
        <taxon>Rhodospirillales</taxon>
        <taxon>Azospirillaceae</taxon>
        <taxon>Azospirillum</taxon>
    </lineage>
</organism>
<feature type="transmembrane region" description="Helical" evidence="2">
    <location>
        <begin position="153"/>
        <end position="173"/>
    </location>
</feature>
<evidence type="ECO:0000256" key="1">
    <source>
        <dbReference type="SAM" id="MobiDB-lite"/>
    </source>
</evidence>
<protein>
    <recommendedName>
        <fullName evidence="5">O-antigen ligase domain-containing protein</fullName>
    </recommendedName>
</protein>
<feature type="transmembrane region" description="Helical" evidence="2">
    <location>
        <begin position="99"/>
        <end position="117"/>
    </location>
</feature>
<keyword evidence="2" id="KW-0812">Transmembrane</keyword>
<dbReference type="RefSeq" id="WP_180286407.1">
    <property type="nucleotide sequence ID" value="NZ_JABFDB010000042.1"/>
</dbReference>
<keyword evidence="4" id="KW-1185">Reference proteome</keyword>
<feature type="compositionally biased region" description="Basic and acidic residues" evidence="1">
    <location>
        <begin position="429"/>
        <end position="438"/>
    </location>
</feature>
<proteinExistence type="predicted"/>
<feature type="transmembrane region" description="Helical" evidence="2">
    <location>
        <begin position="45"/>
        <end position="64"/>
    </location>
</feature>
<evidence type="ECO:0000256" key="2">
    <source>
        <dbReference type="SAM" id="Phobius"/>
    </source>
</evidence>
<evidence type="ECO:0000313" key="4">
    <source>
        <dbReference type="Proteomes" id="UP000584642"/>
    </source>
</evidence>
<feature type="transmembrane region" description="Helical" evidence="2">
    <location>
        <begin position="390"/>
        <end position="411"/>
    </location>
</feature>
<evidence type="ECO:0000313" key="3">
    <source>
        <dbReference type="EMBL" id="NYZ24629.1"/>
    </source>
</evidence>
<keyword evidence="2" id="KW-1133">Transmembrane helix</keyword>
<dbReference type="Proteomes" id="UP000584642">
    <property type="component" value="Unassembled WGS sequence"/>
</dbReference>
<feature type="transmembrane region" description="Helical" evidence="2">
    <location>
        <begin position="123"/>
        <end position="141"/>
    </location>
</feature>
<keyword evidence="2" id="KW-0472">Membrane</keyword>
<sequence length="438" mass="46818">MTAVSSPPGPAAADRFGSGLLACVVAGLPIGLDVELIGRVTGTELVVLVLLPVLLLHGRVPALAGPMRTLIVLALVWLVAQFVSDIANETTADNMLRGAARALVTAFLLLGFFALAGDRPRNLHAIYLAFAVGLLIGARVNPSDYFEADSWKFGYGSGTTMLIVAVAGLAWAWGMRSVAIGICVLAGILNLFMGFRSMAGMAVMTGLLLGLSTLLGERSRGTSTLQVVVIFTVLAAGGAGMIELYAEAAQSGLLGLEEQEKYFQQVDERGVLLSGRAEFPVALEAVMERPLLGHGSWAANEHYAIRIWEMSGFHLDDIPFEASDLIPSHSHLMGAWVEAGVFGALFWFYVLLLLARAFVAMVRNGAVADPVLVFTLMNLLWAVFFSPYGLSNRVFGCFAIVVAVTVLRLDARTRADLVPRRPPPHSPIAHRERPGALP</sequence>
<feature type="transmembrane region" description="Helical" evidence="2">
    <location>
        <begin position="223"/>
        <end position="246"/>
    </location>
</feature>
<feature type="region of interest" description="Disordered" evidence="1">
    <location>
        <begin position="418"/>
        <end position="438"/>
    </location>
</feature>
<gene>
    <name evidence="3" type="ORF">HND93_33415</name>
</gene>
<comment type="caution">
    <text evidence="3">The sequence shown here is derived from an EMBL/GenBank/DDBJ whole genome shotgun (WGS) entry which is preliminary data.</text>
</comment>
<name>A0ABX2TJW1_9PROT</name>
<feature type="transmembrane region" description="Helical" evidence="2">
    <location>
        <begin position="366"/>
        <end position="384"/>
    </location>
</feature>
<feature type="transmembrane region" description="Helical" evidence="2">
    <location>
        <begin position="70"/>
        <end position="87"/>
    </location>
</feature>
<accession>A0ABX2TJW1</accession>